<protein>
    <submittedName>
        <fullName evidence="1">Uncharacterized protein</fullName>
    </submittedName>
</protein>
<comment type="caution">
    <text evidence="1">The sequence shown here is derived from an EMBL/GenBank/DDBJ whole genome shotgun (WGS) entry which is preliminary data.</text>
</comment>
<dbReference type="Proteomes" id="UP000265520">
    <property type="component" value="Unassembled WGS sequence"/>
</dbReference>
<reference evidence="1 2" key="1">
    <citation type="journal article" date="2018" name="Front. Plant Sci.">
        <title>Red Clover (Trifolium pratense) and Zigzag Clover (T. medium) - A Picture of Genomic Similarities and Differences.</title>
        <authorList>
            <person name="Dluhosova J."/>
            <person name="Istvanek J."/>
            <person name="Nedelnik J."/>
            <person name="Repkova J."/>
        </authorList>
    </citation>
    <scope>NUCLEOTIDE SEQUENCE [LARGE SCALE GENOMIC DNA]</scope>
    <source>
        <strain evidence="2">cv. 10/8</strain>
        <tissue evidence="1">Leaf</tissue>
    </source>
</reference>
<sequence length="75" mass="8286">VVGCKIFMRAEGIPRDEEEGTNREACGYSNGYWKQVNVGVKVKIRVGLGFDLGVWNGRVQGGWKAARWLMGSPSI</sequence>
<name>A0A392TVZ7_9FABA</name>
<organism evidence="1 2">
    <name type="scientific">Trifolium medium</name>
    <dbReference type="NCBI Taxonomy" id="97028"/>
    <lineage>
        <taxon>Eukaryota</taxon>
        <taxon>Viridiplantae</taxon>
        <taxon>Streptophyta</taxon>
        <taxon>Embryophyta</taxon>
        <taxon>Tracheophyta</taxon>
        <taxon>Spermatophyta</taxon>
        <taxon>Magnoliopsida</taxon>
        <taxon>eudicotyledons</taxon>
        <taxon>Gunneridae</taxon>
        <taxon>Pentapetalae</taxon>
        <taxon>rosids</taxon>
        <taxon>fabids</taxon>
        <taxon>Fabales</taxon>
        <taxon>Fabaceae</taxon>
        <taxon>Papilionoideae</taxon>
        <taxon>50 kb inversion clade</taxon>
        <taxon>NPAAA clade</taxon>
        <taxon>Hologalegina</taxon>
        <taxon>IRL clade</taxon>
        <taxon>Trifolieae</taxon>
        <taxon>Trifolium</taxon>
    </lineage>
</organism>
<dbReference type="AlphaFoldDB" id="A0A392TVZ7"/>
<dbReference type="EMBL" id="LXQA010656608">
    <property type="protein sequence ID" value="MCI64470.1"/>
    <property type="molecule type" value="Genomic_DNA"/>
</dbReference>
<feature type="non-terminal residue" evidence="1">
    <location>
        <position position="1"/>
    </location>
</feature>
<accession>A0A392TVZ7</accession>
<evidence type="ECO:0000313" key="1">
    <source>
        <dbReference type="EMBL" id="MCI64470.1"/>
    </source>
</evidence>
<evidence type="ECO:0000313" key="2">
    <source>
        <dbReference type="Proteomes" id="UP000265520"/>
    </source>
</evidence>
<keyword evidence="2" id="KW-1185">Reference proteome</keyword>
<proteinExistence type="predicted"/>